<dbReference type="InterPro" id="IPR003787">
    <property type="entry name" value="Sulphur_relay_DsrE/F-like"/>
</dbReference>
<proteinExistence type="predicted"/>
<dbReference type="Pfam" id="PF02635">
    <property type="entry name" value="DsrE"/>
    <property type="match status" value="1"/>
</dbReference>
<keyword evidence="2" id="KW-1185">Reference proteome</keyword>
<evidence type="ECO:0000313" key="1">
    <source>
        <dbReference type="EMBL" id="MFD1121397.1"/>
    </source>
</evidence>
<accession>A0ABW3PBP1</accession>
<protein>
    <submittedName>
        <fullName evidence="1">DsrE family protein</fullName>
    </submittedName>
</protein>
<dbReference type="InterPro" id="IPR027396">
    <property type="entry name" value="DsrEFH-like"/>
</dbReference>
<dbReference type="RefSeq" id="WP_379030134.1">
    <property type="nucleotide sequence ID" value="NZ_JBHTLN010000001.1"/>
</dbReference>
<dbReference type="Proteomes" id="UP001597206">
    <property type="component" value="Unassembled WGS sequence"/>
</dbReference>
<gene>
    <name evidence="1" type="ORF">ACFQ2T_02695</name>
</gene>
<evidence type="ECO:0000313" key="2">
    <source>
        <dbReference type="Proteomes" id="UP001597206"/>
    </source>
</evidence>
<name>A0ABW3PBP1_9PROT</name>
<sequence>MKAAIIIFSDPTHGGEEALGRAFNGLAAAYDFKQHDTEVAVYFQGTGTRWAGIVSQQDHALHALYSAVSDTIAGVSCGCADVFGAREAAEKNGFELVKDNRVPGTSGLPSIAQLTAQGYTIFTF</sequence>
<dbReference type="EMBL" id="JBHTLN010000001">
    <property type="protein sequence ID" value="MFD1121397.1"/>
    <property type="molecule type" value="Genomic_DNA"/>
</dbReference>
<dbReference type="SUPFAM" id="SSF75169">
    <property type="entry name" value="DsrEFH-like"/>
    <property type="match status" value="1"/>
</dbReference>
<organism evidence="1 2">
    <name type="scientific">Methylophilus flavus</name>
    <dbReference type="NCBI Taxonomy" id="640084"/>
    <lineage>
        <taxon>Bacteria</taxon>
        <taxon>Pseudomonadati</taxon>
        <taxon>Pseudomonadota</taxon>
        <taxon>Betaproteobacteria</taxon>
        <taxon>Nitrosomonadales</taxon>
        <taxon>Methylophilaceae</taxon>
        <taxon>Methylophilus</taxon>
    </lineage>
</organism>
<comment type="caution">
    <text evidence="1">The sequence shown here is derived from an EMBL/GenBank/DDBJ whole genome shotgun (WGS) entry which is preliminary data.</text>
</comment>
<reference evidence="2" key="1">
    <citation type="journal article" date="2019" name="Int. J. Syst. Evol. Microbiol.">
        <title>The Global Catalogue of Microorganisms (GCM) 10K type strain sequencing project: providing services to taxonomists for standard genome sequencing and annotation.</title>
        <authorList>
            <consortium name="The Broad Institute Genomics Platform"/>
            <consortium name="The Broad Institute Genome Sequencing Center for Infectious Disease"/>
            <person name="Wu L."/>
            <person name="Ma J."/>
        </authorList>
    </citation>
    <scope>NUCLEOTIDE SEQUENCE [LARGE SCALE GENOMIC DNA]</scope>
    <source>
        <strain evidence="2">CCUG 58411</strain>
    </source>
</reference>